<keyword evidence="4" id="KW-1185">Reference proteome</keyword>
<dbReference type="KEGG" id="nch:A0U93_13505"/>
<evidence type="ECO:0000313" key="3">
    <source>
        <dbReference type="EMBL" id="AQS88770.1"/>
    </source>
</evidence>
<dbReference type="STRING" id="320497.A0U93_13505"/>
<dbReference type="RefSeq" id="WP_077807817.1">
    <property type="nucleotide sequence ID" value="NZ_BJXS01000001.1"/>
</dbReference>
<feature type="compositionally biased region" description="Acidic residues" evidence="1">
    <location>
        <begin position="132"/>
        <end position="149"/>
    </location>
</feature>
<keyword evidence="2" id="KW-0812">Transmembrane</keyword>
<dbReference type="EMBL" id="CP014691">
    <property type="protein sequence ID" value="AQS88770.1"/>
    <property type="molecule type" value="Genomic_DNA"/>
</dbReference>
<organism evidence="3 4">
    <name type="scientific">Neoasaia chiangmaiensis</name>
    <dbReference type="NCBI Taxonomy" id="320497"/>
    <lineage>
        <taxon>Bacteria</taxon>
        <taxon>Pseudomonadati</taxon>
        <taxon>Pseudomonadota</taxon>
        <taxon>Alphaproteobacteria</taxon>
        <taxon>Acetobacterales</taxon>
        <taxon>Acetobacteraceae</taxon>
        <taxon>Neoasaia</taxon>
    </lineage>
</organism>
<name>A0A1U9KSX8_9PROT</name>
<dbReference type="InterPro" id="IPR036760">
    <property type="entry name" value="SspB-like_sf"/>
</dbReference>
<sequence length="179" mass="20020">MSDDHDNGIDGDLPESLLPYDDWVEDAYREVMLRALEHAAVEGLPGDHHFYLTFLTNFPGVDIPARLRAQYPHDMTIVLQHQFWDLKVNRETGIVSVGLSFGGIGSMLVIPVAAITAFADPHVRMALRFSTDEPEEDFEIETEETTEDIEPVKPPAPHEDAQVVSLDAFRKRPPGGDKN</sequence>
<dbReference type="InterPro" id="IPR007481">
    <property type="entry name" value="SspB"/>
</dbReference>
<evidence type="ECO:0000256" key="2">
    <source>
        <dbReference type="SAM" id="Phobius"/>
    </source>
</evidence>
<evidence type="ECO:0000256" key="1">
    <source>
        <dbReference type="SAM" id="MobiDB-lite"/>
    </source>
</evidence>
<dbReference type="OrthoDB" id="9800412at2"/>
<dbReference type="AlphaFoldDB" id="A0A1U9KSX8"/>
<reference evidence="3 4" key="1">
    <citation type="submission" date="2016-03" db="EMBL/GenBank/DDBJ databases">
        <title>Acetic acid bacteria sequencing.</title>
        <authorList>
            <person name="Brandt J."/>
            <person name="Jakob F."/>
            <person name="Vogel R.F."/>
        </authorList>
    </citation>
    <scope>NUCLEOTIDE SEQUENCE [LARGE SCALE GENOMIC DNA]</scope>
    <source>
        <strain evidence="3 4">NBRC 101099</strain>
    </source>
</reference>
<protein>
    <submittedName>
        <fullName evidence="3">Uncharacterized protein</fullName>
    </submittedName>
</protein>
<dbReference type="SUPFAM" id="SSF101738">
    <property type="entry name" value="SspB-like"/>
    <property type="match status" value="1"/>
</dbReference>
<gene>
    <name evidence="3" type="ORF">A0U93_13505</name>
</gene>
<feature type="compositionally biased region" description="Basic and acidic residues" evidence="1">
    <location>
        <begin position="168"/>
        <end position="179"/>
    </location>
</feature>
<feature type="region of interest" description="Disordered" evidence="1">
    <location>
        <begin position="131"/>
        <end position="179"/>
    </location>
</feature>
<accession>A0A1U9KSX8</accession>
<keyword evidence="2" id="KW-1133">Transmembrane helix</keyword>
<dbReference type="Gene3D" id="2.30.30.220">
    <property type="entry name" value="SspB-like"/>
    <property type="match status" value="1"/>
</dbReference>
<feature type="transmembrane region" description="Helical" evidence="2">
    <location>
        <begin position="94"/>
        <end position="119"/>
    </location>
</feature>
<keyword evidence="2" id="KW-0472">Membrane</keyword>
<dbReference type="Proteomes" id="UP000188604">
    <property type="component" value="Chromosome"/>
</dbReference>
<proteinExistence type="predicted"/>
<dbReference type="Pfam" id="PF04386">
    <property type="entry name" value="SspB"/>
    <property type="match status" value="1"/>
</dbReference>
<evidence type="ECO:0000313" key="4">
    <source>
        <dbReference type="Proteomes" id="UP000188604"/>
    </source>
</evidence>